<dbReference type="Proteomes" id="UP000220527">
    <property type="component" value="Unassembled WGS sequence"/>
</dbReference>
<gene>
    <name evidence="7" type="ORF">CJ255_22000</name>
</gene>
<dbReference type="PANTHER" id="PTHR30086:SF20">
    <property type="entry name" value="ARGININE EXPORTER PROTEIN ARGO-RELATED"/>
    <property type="match status" value="1"/>
</dbReference>
<evidence type="ECO:0000256" key="6">
    <source>
        <dbReference type="SAM" id="Phobius"/>
    </source>
</evidence>
<feature type="transmembrane region" description="Helical" evidence="6">
    <location>
        <begin position="183"/>
        <end position="205"/>
    </location>
</feature>
<feature type="transmembrane region" description="Helical" evidence="6">
    <location>
        <begin position="67"/>
        <end position="88"/>
    </location>
</feature>
<evidence type="ECO:0000256" key="2">
    <source>
        <dbReference type="ARBA" id="ARBA00022475"/>
    </source>
</evidence>
<evidence type="ECO:0000313" key="8">
    <source>
        <dbReference type="Proteomes" id="UP000220527"/>
    </source>
</evidence>
<dbReference type="Pfam" id="PF01810">
    <property type="entry name" value="LysE"/>
    <property type="match status" value="1"/>
</dbReference>
<evidence type="ECO:0000256" key="3">
    <source>
        <dbReference type="ARBA" id="ARBA00022692"/>
    </source>
</evidence>
<accession>A0A2A6RCU2</accession>
<keyword evidence="5 6" id="KW-0472">Membrane</keyword>
<feature type="transmembrane region" description="Helical" evidence="6">
    <location>
        <begin position="40"/>
        <end position="61"/>
    </location>
</feature>
<evidence type="ECO:0000256" key="5">
    <source>
        <dbReference type="ARBA" id="ARBA00023136"/>
    </source>
</evidence>
<comment type="caution">
    <text evidence="7">The sequence shown here is derived from an EMBL/GenBank/DDBJ whole genome shotgun (WGS) entry which is preliminary data.</text>
</comment>
<feature type="transmembrane region" description="Helical" evidence="6">
    <location>
        <begin position="147"/>
        <end position="171"/>
    </location>
</feature>
<dbReference type="GO" id="GO:0005886">
    <property type="term" value="C:plasma membrane"/>
    <property type="evidence" value="ECO:0007669"/>
    <property type="project" value="UniProtKB-SubCell"/>
</dbReference>
<organism evidence="7 8">
    <name type="scientific">Candidatus Viridilinea mediisalina</name>
    <dbReference type="NCBI Taxonomy" id="2024553"/>
    <lineage>
        <taxon>Bacteria</taxon>
        <taxon>Bacillati</taxon>
        <taxon>Chloroflexota</taxon>
        <taxon>Chloroflexia</taxon>
        <taxon>Chloroflexales</taxon>
        <taxon>Chloroflexineae</taxon>
        <taxon>Oscillochloridaceae</taxon>
        <taxon>Candidatus Viridilinea</taxon>
    </lineage>
</organism>
<evidence type="ECO:0000313" key="7">
    <source>
        <dbReference type="EMBL" id="PDV98290.1"/>
    </source>
</evidence>
<keyword evidence="2" id="KW-1003">Cell membrane</keyword>
<keyword evidence="4 6" id="KW-1133">Transmembrane helix</keyword>
<dbReference type="PANTHER" id="PTHR30086">
    <property type="entry name" value="ARGININE EXPORTER PROTEIN ARGO"/>
    <property type="match status" value="1"/>
</dbReference>
<evidence type="ECO:0000256" key="4">
    <source>
        <dbReference type="ARBA" id="ARBA00022989"/>
    </source>
</evidence>
<sequence length="207" mass="21410">MDVMLFVRGALIGLAIAAPVGPIGVLCIRRTLAEGRLAGFVSGLGAASADLLYGTIAVLGLTALADMLVGVSFWTRLLGGLFLCYLGLRILREQPAERPAEAHGRGLVAAYLSTLGLTLTNPATIIAFTAIFAGLGAGSLYRGYGEGMLLVLGVAAGSALWWLTLTSATGILRTRMTLRMLRWVNLGAGLVILGFGLAALLSLGVPL</sequence>
<reference evidence="8" key="1">
    <citation type="submission" date="2017-08" db="EMBL/GenBank/DDBJ databases">
        <authorList>
            <person name="Grouzdev D.S."/>
            <person name="Gaisin V.A."/>
            <person name="Rysina M.S."/>
            <person name="Gorlenko V.M."/>
        </authorList>
    </citation>
    <scope>NUCLEOTIDE SEQUENCE [LARGE SCALE GENOMIC DNA]</scope>
    <source>
        <strain evidence="8">Kir15-3F</strain>
    </source>
</reference>
<dbReference type="RefSeq" id="WP_097646203.1">
    <property type="nucleotide sequence ID" value="NZ_NQWI01000282.1"/>
</dbReference>
<name>A0A2A6RCU2_9CHLR</name>
<comment type="subcellular location">
    <subcellularLocation>
        <location evidence="1">Cell membrane</location>
        <topology evidence="1">Multi-pass membrane protein</topology>
    </subcellularLocation>
</comment>
<dbReference type="GO" id="GO:0015171">
    <property type="term" value="F:amino acid transmembrane transporter activity"/>
    <property type="evidence" value="ECO:0007669"/>
    <property type="project" value="TreeGrafter"/>
</dbReference>
<keyword evidence="8" id="KW-1185">Reference proteome</keyword>
<keyword evidence="3 6" id="KW-0812">Transmembrane</keyword>
<evidence type="ECO:0000256" key="1">
    <source>
        <dbReference type="ARBA" id="ARBA00004651"/>
    </source>
</evidence>
<dbReference type="EMBL" id="NQWI01000282">
    <property type="protein sequence ID" value="PDV98290.1"/>
    <property type="molecule type" value="Genomic_DNA"/>
</dbReference>
<dbReference type="InterPro" id="IPR001123">
    <property type="entry name" value="LeuE-type"/>
</dbReference>
<feature type="transmembrane region" description="Helical" evidence="6">
    <location>
        <begin position="6"/>
        <end position="28"/>
    </location>
</feature>
<dbReference type="AlphaFoldDB" id="A0A2A6RCU2"/>
<dbReference type="OrthoDB" id="5638726at2"/>
<feature type="transmembrane region" description="Helical" evidence="6">
    <location>
        <begin position="109"/>
        <end position="135"/>
    </location>
</feature>
<protein>
    <submittedName>
        <fullName evidence="7">Lysine transporter LysE</fullName>
    </submittedName>
</protein>
<proteinExistence type="predicted"/>